<reference evidence="2 3" key="1">
    <citation type="submission" date="2019-12" db="EMBL/GenBank/DDBJ databases">
        <title>Genomic-based taxomic classification of the family Erythrobacteraceae.</title>
        <authorList>
            <person name="Xu L."/>
        </authorList>
    </citation>
    <scope>NUCLEOTIDE SEQUENCE [LARGE SCALE GENOMIC DNA]</scope>
    <source>
        <strain evidence="2 3">JCM 10282</strain>
    </source>
</reference>
<protein>
    <submittedName>
        <fullName evidence="2">DUF465 domain-containing protein</fullName>
    </submittedName>
</protein>
<dbReference type="InterPro" id="IPR038444">
    <property type="entry name" value="DUF465_sf"/>
</dbReference>
<accession>A0A6I4UHD9</accession>
<evidence type="ECO:0000313" key="4">
    <source>
        <dbReference type="Proteomes" id="UP000548685"/>
    </source>
</evidence>
<dbReference type="Pfam" id="PF04325">
    <property type="entry name" value="DUF465"/>
    <property type="match status" value="1"/>
</dbReference>
<dbReference type="EMBL" id="WTYB01000001">
    <property type="protein sequence ID" value="MXP37057.1"/>
    <property type="molecule type" value="Genomic_DNA"/>
</dbReference>
<dbReference type="Gene3D" id="6.10.280.50">
    <property type="match status" value="1"/>
</dbReference>
<sequence length="55" mass="6078">MASTAVLSHLHALQSKHAGLEARLRDEMARPVPDTAMIQALKKQKLRLKEEIAAC</sequence>
<keyword evidence="4" id="KW-1185">Reference proteome</keyword>
<dbReference type="EMBL" id="JACICE010000001">
    <property type="protein sequence ID" value="MBB3775321.1"/>
    <property type="molecule type" value="Genomic_DNA"/>
</dbReference>
<proteinExistence type="predicted"/>
<dbReference type="InterPro" id="IPR007420">
    <property type="entry name" value="DUF465"/>
</dbReference>
<dbReference type="AlphaFoldDB" id="A0A6I4UHD9"/>
<comment type="caution">
    <text evidence="2">The sequence shown here is derived from an EMBL/GenBank/DDBJ whole genome shotgun (WGS) entry which is preliminary data.</text>
</comment>
<gene>
    <name evidence="1" type="ORF">FHS52_001264</name>
    <name evidence="2" type="ORF">GRI59_00295</name>
</gene>
<organism evidence="2 3">
    <name type="scientific">Erythrobacter ramosus</name>
    <dbReference type="NCBI Taxonomy" id="35811"/>
    <lineage>
        <taxon>Bacteria</taxon>
        <taxon>Pseudomonadati</taxon>
        <taxon>Pseudomonadota</taxon>
        <taxon>Alphaproteobacteria</taxon>
        <taxon>Sphingomonadales</taxon>
        <taxon>Erythrobacteraceae</taxon>
        <taxon>Erythrobacter/Porphyrobacter group</taxon>
        <taxon>Erythrobacter</taxon>
    </lineage>
</organism>
<dbReference type="Proteomes" id="UP000430021">
    <property type="component" value="Unassembled WGS sequence"/>
</dbReference>
<evidence type="ECO:0000313" key="2">
    <source>
        <dbReference type="EMBL" id="MXP37057.1"/>
    </source>
</evidence>
<dbReference type="OrthoDB" id="7392037at2"/>
<dbReference type="Proteomes" id="UP000548685">
    <property type="component" value="Unassembled WGS sequence"/>
</dbReference>
<evidence type="ECO:0000313" key="3">
    <source>
        <dbReference type="Proteomes" id="UP000430021"/>
    </source>
</evidence>
<dbReference type="RefSeq" id="WP_160759233.1">
    <property type="nucleotide sequence ID" value="NZ_BAAADZ010000002.1"/>
</dbReference>
<evidence type="ECO:0000313" key="1">
    <source>
        <dbReference type="EMBL" id="MBB3775321.1"/>
    </source>
</evidence>
<reference evidence="1 4" key="2">
    <citation type="submission" date="2020-08" db="EMBL/GenBank/DDBJ databases">
        <title>Genomic Encyclopedia of Type Strains, Phase IV (KMG-IV): sequencing the most valuable type-strain genomes for metagenomic binning, comparative biology and taxonomic classification.</title>
        <authorList>
            <person name="Goeker M."/>
        </authorList>
    </citation>
    <scope>NUCLEOTIDE SEQUENCE [LARGE SCALE GENOMIC DNA]</scope>
    <source>
        <strain evidence="1 4">DSM 8510</strain>
    </source>
</reference>
<name>A0A6I4UHD9_9SPHN</name>